<comment type="caution">
    <text evidence="1">The sequence shown here is derived from an EMBL/GenBank/DDBJ whole genome shotgun (WGS) entry which is preliminary data.</text>
</comment>
<gene>
    <name evidence="1" type="ORF">F0262_25005</name>
</gene>
<sequence length="242" mass="27722">MIGDNPAARLLHILEEGKQYTTNDNCRSVWKAIFELEDEPDHVLMTRIAKAMELPGQIISILNKDFPNQRETYNYWSERVNNAFFQQNLNSSWHSFISHVDSHTLLYLRLNADLIQTKTPTSLLSVQDLTDVRERVSELLTELLELDLEPEVKEFLARNLQAMLHAIDEYRISGAVPVMDIIERTFGHAFFDDKFKATLSESDFGKKVVETLSIVADTMTIALGVPQLPQAFSFYLEALKNT</sequence>
<evidence type="ECO:0000313" key="1">
    <source>
        <dbReference type="EMBL" id="NOH51252.1"/>
    </source>
</evidence>
<protein>
    <submittedName>
        <fullName evidence="1">Uncharacterized protein</fullName>
    </submittedName>
</protein>
<dbReference type="EMBL" id="VTYN01000065">
    <property type="protein sequence ID" value="NOH51252.1"/>
    <property type="molecule type" value="Genomic_DNA"/>
</dbReference>
<organism evidence="1 2">
    <name type="scientific">Vibrio rotiferianus</name>
    <dbReference type="NCBI Taxonomy" id="190895"/>
    <lineage>
        <taxon>Bacteria</taxon>
        <taxon>Pseudomonadati</taxon>
        <taxon>Pseudomonadota</taxon>
        <taxon>Gammaproteobacteria</taxon>
        <taxon>Vibrionales</taxon>
        <taxon>Vibrionaceae</taxon>
        <taxon>Vibrio</taxon>
    </lineage>
</organism>
<proteinExistence type="predicted"/>
<name>A0A7Y4E4H0_9VIBR</name>
<accession>A0A7Y4E4H0</accession>
<evidence type="ECO:0000313" key="2">
    <source>
        <dbReference type="Proteomes" id="UP000572072"/>
    </source>
</evidence>
<reference evidence="1 2" key="1">
    <citation type="submission" date="2019-08" db="EMBL/GenBank/DDBJ databases">
        <title>Draft genome sequencing and comparative genomics of hatchery-associated Vibrios.</title>
        <authorList>
            <person name="Kehlet-Delgado H."/>
            <person name="Mueller R.S."/>
        </authorList>
    </citation>
    <scope>NUCLEOTIDE SEQUENCE [LARGE SCALE GENOMIC DNA]</scope>
    <source>
        <strain evidence="1 2">00-78-3</strain>
    </source>
</reference>
<dbReference type="AlphaFoldDB" id="A0A7Y4E4H0"/>
<dbReference type="Proteomes" id="UP000572072">
    <property type="component" value="Unassembled WGS sequence"/>
</dbReference>
<dbReference type="RefSeq" id="WP_171359431.1">
    <property type="nucleotide sequence ID" value="NZ_VTYN01000065.1"/>
</dbReference>